<proteinExistence type="predicted"/>
<evidence type="ECO:0000313" key="1">
    <source>
        <dbReference type="Ensembl" id="ENSCCRP00015012274.1"/>
    </source>
</evidence>
<dbReference type="Pfam" id="PF14223">
    <property type="entry name" value="Retrotran_gag_2"/>
    <property type="match status" value="1"/>
</dbReference>
<dbReference type="Proteomes" id="UP000694700">
    <property type="component" value="Unplaced"/>
</dbReference>
<organism evidence="1 2">
    <name type="scientific">Cyprinus carpio</name>
    <name type="common">Common carp</name>
    <dbReference type="NCBI Taxonomy" id="7962"/>
    <lineage>
        <taxon>Eukaryota</taxon>
        <taxon>Metazoa</taxon>
        <taxon>Chordata</taxon>
        <taxon>Craniata</taxon>
        <taxon>Vertebrata</taxon>
        <taxon>Euteleostomi</taxon>
        <taxon>Actinopterygii</taxon>
        <taxon>Neopterygii</taxon>
        <taxon>Teleostei</taxon>
        <taxon>Ostariophysi</taxon>
        <taxon>Cypriniformes</taxon>
        <taxon>Cyprinidae</taxon>
        <taxon>Cyprininae</taxon>
        <taxon>Cyprinus</taxon>
    </lineage>
</organism>
<reference evidence="1" key="1">
    <citation type="submission" date="2025-08" db="UniProtKB">
        <authorList>
            <consortium name="Ensembl"/>
        </authorList>
    </citation>
    <scope>IDENTIFICATION</scope>
</reference>
<sequence>MEEGSSVSEHAIKMSGYTQRLEQLECTIPEELKIDRVLQSLPPSYKSFVVTHNQIGSTDTITELFAKLKAAEVDIKKAPPLRKVRGKEALQEGGGKRCPC</sequence>
<dbReference type="AlphaFoldDB" id="A0A8C1SS81"/>
<protein>
    <submittedName>
        <fullName evidence="1">Uncharacterized protein</fullName>
    </submittedName>
</protein>
<accession>A0A8C1SS81</accession>
<name>A0A8C1SS81_CYPCA</name>
<evidence type="ECO:0000313" key="2">
    <source>
        <dbReference type="Proteomes" id="UP000694700"/>
    </source>
</evidence>
<dbReference type="Ensembl" id="ENSCCRT00015012720.1">
    <property type="protein sequence ID" value="ENSCCRP00015012274.1"/>
    <property type="gene ID" value="ENSCCRG00015005678.1"/>
</dbReference>